<comment type="similarity">
    <text evidence="1">Belongs to the PC-esterase family. TBL subfamily.</text>
</comment>
<organism evidence="4 5">
    <name type="scientific">Buddleja alternifolia</name>
    <dbReference type="NCBI Taxonomy" id="168488"/>
    <lineage>
        <taxon>Eukaryota</taxon>
        <taxon>Viridiplantae</taxon>
        <taxon>Streptophyta</taxon>
        <taxon>Embryophyta</taxon>
        <taxon>Tracheophyta</taxon>
        <taxon>Spermatophyta</taxon>
        <taxon>Magnoliopsida</taxon>
        <taxon>eudicotyledons</taxon>
        <taxon>Gunneridae</taxon>
        <taxon>Pentapetalae</taxon>
        <taxon>asterids</taxon>
        <taxon>lamiids</taxon>
        <taxon>Lamiales</taxon>
        <taxon>Scrophulariaceae</taxon>
        <taxon>Buddlejeae</taxon>
        <taxon>Buddleja</taxon>
    </lineage>
</organism>
<keyword evidence="2" id="KW-0732">Signal</keyword>
<keyword evidence="5" id="KW-1185">Reference proteome</keyword>
<proteinExistence type="inferred from homology"/>
<dbReference type="GO" id="GO:0005794">
    <property type="term" value="C:Golgi apparatus"/>
    <property type="evidence" value="ECO:0007669"/>
    <property type="project" value="TreeGrafter"/>
</dbReference>
<evidence type="ECO:0000256" key="2">
    <source>
        <dbReference type="SAM" id="SignalP"/>
    </source>
</evidence>
<dbReference type="PANTHER" id="PTHR32285">
    <property type="entry name" value="PROTEIN TRICHOME BIREFRINGENCE-LIKE 9-RELATED"/>
    <property type="match status" value="1"/>
</dbReference>
<reference evidence="4" key="1">
    <citation type="submission" date="2019-10" db="EMBL/GenBank/DDBJ databases">
        <authorList>
            <person name="Zhang R."/>
            <person name="Pan Y."/>
            <person name="Wang J."/>
            <person name="Ma R."/>
            <person name="Yu S."/>
        </authorList>
    </citation>
    <scope>NUCLEOTIDE SEQUENCE</scope>
    <source>
        <strain evidence="4">LA-IB0</strain>
        <tissue evidence="4">Leaf</tissue>
    </source>
</reference>
<protein>
    <recommendedName>
        <fullName evidence="3">Trichome birefringence-like C-terminal domain-containing protein</fullName>
    </recommendedName>
</protein>
<dbReference type="GO" id="GO:0016020">
    <property type="term" value="C:membrane"/>
    <property type="evidence" value="ECO:0007669"/>
    <property type="project" value="UniProtKB-SubCell"/>
</dbReference>
<dbReference type="PANTHER" id="PTHR32285:SF71">
    <property type="entry name" value="PROTEIN TRICHOME BIREFRINGENCE-LIKE 39"/>
    <property type="match status" value="1"/>
</dbReference>
<gene>
    <name evidence="4" type="ORF">BUALT_Bualt03G0188300</name>
</gene>
<evidence type="ECO:0000259" key="3">
    <source>
        <dbReference type="Pfam" id="PF13839"/>
    </source>
</evidence>
<dbReference type="InterPro" id="IPR026057">
    <property type="entry name" value="TBL_C"/>
</dbReference>
<sequence length="429" mass="49054">MGGYFVLKALFISAFVVQLQTKAAAQEEGEAEHYLLNATSAADRSNLAGTGCNIFRGKWVYDASYPLYDFSKCPFLDDEFNCLKYRRPDQAYLNFNGLNMLEKWRGKKIMFVGDSLSLNMWQSLGCMIHSWVPQARTSLVRREGLAEITFLDYGVRLLLYRTPYLVDIENQKVGRVLKLDSIRSGNSWRGMDVLIFNSWHWWTHTGSSQPIEKMHIPHSIAGTMALIAAIGASQGSPIHGIFCYTKLSSDKTLLMEPEERDSLPSINLQDSSMEIGDNSRDIEVGSEIVSGKKKLTSDVWAHFNRIKVDGCQYGESVFVKARRWQTRKKVVGSQEHKTFNEEETRRELAMMVVLHDYPLSIVDHVGFRRFVASFKSSFQVMSRNTLKNDIMKIYSNERVKCYNLLEKLKCRIAITTDMWIGEALVLLED</sequence>
<dbReference type="EMBL" id="WHWC01000003">
    <property type="protein sequence ID" value="KAG8386817.1"/>
    <property type="molecule type" value="Genomic_DNA"/>
</dbReference>
<feature type="domain" description="Trichome birefringence-like C-terminal" evidence="3">
    <location>
        <begin position="94"/>
        <end position="210"/>
    </location>
</feature>
<dbReference type="InterPro" id="IPR029962">
    <property type="entry name" value="TBL"/>
</dbReference>
<dbReference type="SUPFAM" id="SSF140996">
    <property type="entry name" value="Hermes dimerisation domain"/>
    <property type="match status" value="1"/>
</dbReference>
<evidence type="ECO:0000313" key="4">
    <source>
        <dbReference type="EMBL" id="KAG8386817.1"/>
    </source>
</evidence>
<evidence type="ECO:0000256" key="1">
    <source>
        <dbReference type="ARBA" id="ARBA00007727"/>
    </source>
</evidence>
<accession>A0AAV6Y1J3</accession>
<dbReference type="Proteomes" id="UP000826271">
    <property type="component" value="Unassembled WGS sequence"/>
</dbReference>
<comment type="caution">
    <text evidence="4">The sequence shown here is derived from an EMBL/GenBank/DDBJ whole genome shotgun (WGS) entry which is preliminary data.</text>
</comment>
<feature type="signal peptide" evidence="2">
    <location>
        <begin position="1"/>
        <end position="25"/>
    </location>
</feature>
<dbReference type="Pfam" id="PF13839">
    <property type="entry name" value="PC-Esterase"/>
    <property type="match status" value="1"/>
</dbReference>
<name>A0AAV6Y1J3_9LAMI</name>
<dbReference type="AlphaFoldDB" id="A0AAV6Y1J3"/>
<dbReference type="GO" id="GO:0016413">
    <property type="term" value="F:O-acetyltransferase activity"/>
    <property type="evidence" value="ECO:0007669"/>
    <property type="project" value="InterPro"/>
</dbReference>
<evidence type="ECO:0000313" key="5">
    <source>
        <dbReference type="Proteomes" id="UP000826271"/>
    </source>
</evidence>
<feature type="chain" id="PRO_5044012018" description="Trichome birefringence-like C-terminal domain-containing protein" evidence="2">
    <location>
        <begin position="26"/>
        <end position="429"/>
    </location>
</feature>